<dbReference type="GeneID" id="23861721"/>
<name>C9ZNH8_TRYB9</name>
<gene>
    <name evidence="1" type="ORF">TbgDal_V940</name>
</gene>
<evidence type="ECO:0000313" key="2">
    <source>
        <dbReference type="Proteomes" id="UP000002316"/>
    </source>
</evidence>
<organism evidence="1 2">
    <name type="scientific">Trypanosoma brucei gambiense (strain MHOM/CI/86/DAL972)</name>
    <dbReference type="NCBI Taxonomy" id="679716"/>
    <lineage>
        <taxon>Eukaryota</taxon>
        <taxon>Discoba</taxon>
        <taxon>Euglenozoa</taxon>
        <taxon>Kinetoplastea</taxon>
        <taxon>Metakinetoplastina</taxon>
        <taxon>Trypanosomatida</taxon>
        <taxon>Trypanosomatidae</taxon>
        <taxon>Trypanosoma</taxon>
    </lineage>
</organism>
<evidence type="ECO:0000313" key="1">
    <source>
        <dbReference type="EMBL" id="CBH10956.1"/>
    </source>
</evidence>
<accession>C9ZNH8</accession>
<sequence>MPTRAILRHAYSILTTDTPKLCCFDHRVTQPIRCRGVFLIYSKPLLALPMGSLAKKLCLIPVVLFFVCPREFILSMNSIYPKLLCDIPHLNDIVPNRVLSILALGFQPYGNYPIHLVRWDALCGDSVP</sequence>
<dbReference type="KEGG" id="tbg:TbgDal_V940"/>
<reference evidence="2" key="1">
    <citation type="journal article" date="2010" name="PLoS Negl. Trop. Dis.">
        <title>The genome sequence of Trypanosoma brucei gambiense, causative agent of chronic human african trypanosomiasis.</title>
        <authorList>
            <person name="Jackson A.P."/>
            <person name="Sanders M."/>
            <person name="Berry A."/>
            <person name="McQuillan J."/>
            <person name="Aslett M.A."/>
            <person name="Quail M.A."/>
            <person name="Chukualim B."/>
            <person name="Capewell P."/>
            <person name="MacLeod A."/>
            <person name="Melville S.E."/>
            <person name="Gibson W."/>
            <person name="Barry J.D."/>
            <person name="Berriman M."/>
            <person name="Hertz-Fowler C."/>
        </authorList>
    </citation>
    <scope>NUCLEOTIDE SEQUENCE [LARGE SCALE GENOMIC DNA]</scope>
    <source>
        <strain evidence="2">MHOM/CI/86/DAL972</strain>
    </source>
</reference>
<protein>
    <submittedName>
        <fullName evidence="1">Uncharacterized protein</fullName>
    </submittedName>
</protein>
<dbReference type="EMBL" id="FN554968">
    <property type="protein sequence ID" value="CBH10956.1"/>
    <property type="molecule type" value="Genomic_DNA"/>
</dbReference>
<proteinExistence type="predicted"/>
<dbReference type="AlphaFoldDB" id="C9ZNH8"/>
<dbReference type="Proteomes" id="UP000002316">
    <property type="component" value="Chromosome 5"/>
</dbReference>
<dbReference type="RefSeq" id="XP_011773243.1">
    <property type="nucleotide sequence ID" value="XM_011774941.1"/>
</dbReference>